<dbReference type="Ensembl" id="ENSPNAT00000045921.1">
    <property type="protein sequence ID" value="ENSPNAP00000064764.1"/>
    <property type="gene ID" value="ENSPNAG00000035069.1"/>
</dbReference>
<reference evidence="2" key="2">
    <citation type="submission" date="2025-08" db="UniProtKB">
        <authorList>
            <consortium name="Ensembl"/>
        </authorList>
    </citation>
    <scope>IDENTIFICATION</scope>
</reference>
<dbReference type="Proteomes" id="UP001501920">
    <property type="component" value="Chromosome 1"/>
</dbReference>
<dbReference type="InterPro" id="IPR003309">
    <property type="entry name" value="SCAN_dom"/>
</dbReference>
<dbReference type="InterPro" id="IPR038269">
    <property type="entry name" value="SCAN_sf"/>
</dbReference>
<dbReference type="Gene3D" id="1.10.4020.10">
    <property type="entry name" value="DNA breaking-rejoining enzymes"/>
    <property type="match status" value="1"/>
</dbReference>
<reference evidence="2" key="3">
    <citation type="submission" date="2025-09" db="UniProtKB">
        <authorList>
            <consortium name="Ensembl"/>
        </authorList>
    </citation>
    <scope>IDENTIFICATION</scope>
</reference>
<sequence length="111" mass="12955">MSTEDIHDFEAVKEAILKKTEINPETYRQRFRKDSVPKELFTQLTGLDERWMRPTGKTKEEIGHTIVLEQLLSMINPELKSWIMDRSPASPQQAVEMAEALKAQPWRQLNC</sequence>
<proteinExistence type="predicted"/>
<evidence type="ECO:0000313" key="2">
    <source>
        <dbReference type="Ensembl" id="ENSPNAP00000064764.1"/>
    </source>
</evidence>
<dbReference type="SUPFAM" id="SSF47353">
    <property type="entry name" value="Retrovirus capsid dimerization domain-like"/>
    <property type="match status" value="1"/>
</dbReference>
<dbReference type="PANTHER" id="PTHR46888:SF1">
    <property type="entry name" value="RIBONUCLEASE H"/>
    <property type="match status" value="1"/>
</dbReference>
<dbReference type="Pfam" id="PF02023">
    <property type="entry name" value="SCAN"/>
    <property type="match status" value="1"/>
</dbReference>
<name>A0AAR2KQJ5_PYGNA</name>
<evidence type="ECO:0000259" key="1">
    <source>
        <dbReference type="PROSITE" id="PS50804"/>
    </source>
</evidence>
<reference evidence="2 3" key="1">
    <citation type="submission" date="2020-10" db="EMBL/GenBank/DDBJ databases">
        <title>Pygocentrus nattereri (red-bellied piranha) genome, fPygNat1, primary haplotype.</title>
        <authorList>
            <person name="Myers G."/>
            <person name="Meyer A."/>
            <person name="Karagic N."/>
            <person name="Pippel M."/>
            <person name="Winkler S."/>
            <person name="Tracey A."/>
            <person name="Wood J."/>
            <person name="Formenti G."/>
            <person name="Howe K."/>
            <person name="Fedrigo O."/>
            <person name="Jarvis E.D."/>
        </authorList>
    </citation>
    <scope>NUCLEOTIDE SEQUENCE [LARGE SCALE GENOMIC DNA]</scope>
</reference>
<feature type="domain" description="SCAN box" evidence="1">
    <location>
        <begin position="30"/>
        <end position="104"/>
    </location>
</feature>
<keyword evidence="3" id="KW-1185">Reference proteome</keyword>
<dbReference type="PROSITE" id="PS50804">
    <property type="entry name" value="SCAN_BOX"/>
    <property type="match status" value="1"/>
</dbReference>
<organism evidence="2 3">
    <name type="scientific">Pygocentrus nattereri</name>
    <name type="common">Red-bellied piranha</name>
    <dbReference type="NCBI Taxonomy" id="42514"/>
    <lineage>
        <taxon>Eukaryota</taxon>
        <taxon>Metazoa</taxon>
        <taxon>Chordata</taxon>
        <taxon>Craniata</taxon>
        <taxon>Vertebrata</taxon>
        <taxon>Euteleostomi</taxon>
        <taxon>Actinopterygii</taxon>
        <taxon>Neopterygii</taxon>
        <taxon>Teleostei</taxon>
        <taxon>Ostariophysi</taxon>
        <taxon>Characiformes</taxon>
        <taxon>Characoidei</taxon>
        <taxon>Pygocentrus</taxon>
    </lineage>
</organism>
<evidence type="ECO:0000313" key="3">
    <source>
        <dbReference type="Proteomes" id="UP001501920"/>
    </source>
</evidence>
<dbReference type="PANTHER" id="PTHR46888">
    <property type="entry name" value="ZINC KNUCKLE DOMAINCONTAINING PROTEIN-RELATED"/>
    <property type="match status" value="1"/>
</dbReference>
<gene>
    <name evidence="2" type="primary">GNG13</name>
</gene>
<dbReference type="SMART" id="SM00431">
    <property type="entry name" value="SCAN"/>
    <property type="match status" value="1"/>
</dbReference>
<dbReference type="AlphaFoldDB" id="A0AAR2KQJ5"/>
<dbReference type="GeneTree" id="ENSGT01120000272011"/>
<protein>
    <recommendedName>
        <fullName evidence="1">SCAN box domain-containing protein</fullName>
    </recommendedName>
</protein>
<accession>A0AAR2KQJ5</accession>